<sequence length="49" mass="5768">MRSKRSSTCSRSRSKTPPRRPDSHNMRPALERLQQPSKKCDRTPSREDK</sequence>
<evidence type="ECO:0000313" key="3">
    <source>
        <dbReference type="Proteomes" id="UP000265520"/>
    </source>
</evidence>
<accession>A0A392VHU3</accession>
<evidence type="ECO:0000256" key="1">
    <source>
        <dbReference type="SAM" id="MobiDB-lite"/>
    </source>
</evidence>
<reference evidence="2 3" key="1">
    <citation type="journal article" date="2018" name="Front. Plant Sci.">
        <title>Red Clover (Trifolium pratense) and Zigzag Clover (T. medium) - A Picture of Genomic Similarities and Differences.</title>
        <authorList>
            <person name="Dluhosova J."/>
            <person name="Istvanek J."/>
            <person name="Nedelnik J."/>
            <person name="Repkova J."/>
        </authorList>
    </citation>
    <scope>NUCLEOTIDE SEQUENCE [LARGE SCALE GENOMIC DNA]</scope>
    <source>
        <strain evidence="3">cv. 10/8</strain>
        <tissue evidence="2">Leaf</tissue>
    </source>
</reference>
<feature type="compositionally biased region" description="Basic and acidic residues" evidence="1">
    <location>
        <begin position="38"/>
        <end position="49"/>
    </location>
</feature>
<evidence type="ECO:0000313" key="2">
    <source>
        <dbReference type="EMBL" id="MCI86909.1"/>
    </source>
</evidence>
<feature type="region of interest" description="Disordered" evidence="1">
    <location>
        <begin position="1"/>
        <end position="49"/>
    </location>
</feature>
<organism evidence="2 3">
    <name type="scientific">Trifolium medium</name>
    <dbReference type="NCBI Taxonomy" id="97028"/>
    <lineage>
        <taxon>Eukaryota</taxon>
        <taxon>Viridiplantae</taxon>
        <taxon>Streptophyta</taxon>
        <taxon>Embryophyta</taxon>
        <taxon>Tracheophyta</taxon>
        <taxon>Spermatophyta</taxon>
        <taxon>Magnoliopsida</taxon>
        <taxon>eudicotyledons</taxon>
        <taxon>Gunneridae</taxon>
        <taxon>Pentapetalae</taxon>
        <taxon>rosids</taxon>
        <taxon>fabids</taxon>
        <taxon>Fabales</taxon>
        <taxon>Fabaceae</taxon>
        <taxon>Papilionoideae</taxon>
        <taxon>50 kb inversion clade</taxon>
        <taxon>NPAAA clade</taxon>
        <taxon>Hologalegina</taxon>
        <taxon>IRL clade</taxon>
        <taxon>Trifolieae</taxon>
        <taxon>Trifolium</taxon>
    </lineage>
</organism>
<dbReference type="EMBL" id="LXQA011152935">
    <property type="protein sequence ID" value="MCI86909.1"/>
    <property type="molecule type" value="Genomic_DNA"/>
</dbReference>
<name>A0A392VHU3_9FABA</name>
<proteinExistence type="predicted"/>
<feature type="non-terminal residue" evidence="2">
    <location>
        <position position="49"/>
    </location>
</feature>
<keyword evidence="3" id="KW-1185">Reference proteome</keyword>
<comment type="caution">
    <text evidence="2">The sequence shown here is derived from an EMBL/GenBank/DDBJ whole genome shotgun (WGS) entry which is preliminary data.</text>
</comment>
<dbReference type="Proteomes" id="UP000265520">
    <property type="component" value="Unassembled WGS sequence"/>
</dbReference>
<dbReference type="AlphaFoldDB" id="A0A392VHU3"/>
<feature type="compositionally biased region" description="Low complexity" evidence="1">
    <location>
        <begin position="1"/>
        <end position="11"/>
    </location>
</feature>
<protein>
    <submittedName>
        <fullName evidence="2">Uncharacterized protein</fullName>
    </submittedName>
</protein>